<organism evidence="2 3">
    <name type="scientific">Leifsonia shinshuensis</name>
    <dbReference type="NCBI Taxonomy" id="150026"/>
    <lineage>
        <taxon>Bacteria</taxon>
        <taxon>Bacillati</taxon>
        <taxon>Actinomycetota</taxon>
        <taxon>Actinomycetes</taxon>
        <taxon>Micrococcales</taxon>
        <taxon>Microbacteriaceae</taxon>
        <taxon>Leifsonia</taxon>
    </lineage>
</organism>
<reference evidence="3" key="1">
    <citation type="submission" date="2019-09" db="EMBL/GenBank/DDBJ databases">
        <title>Antimicrobial potential of Antarctic Bacteria.</title>
        <authorList>
            <person name="Benaud N."/>
            <person name="Edwards R.J."/>
            <person name="Ferrari B.C."/>
        </authorList>
    </citation>
    <scope>NUCLEOTIDE SEQUENCE [LARGE SCALE GENOMIC DNA]</scope>
    <source>
        <strain evidence="3">INR9</strain>
    </source>
</reference>
<dbReference type="RefSeq" id="WP_185277482.1">
    <property type="nucleotide sequence ID" value="NZ_CP043641.1"/>
</dbReference>
<accession>A0A7G6Y751</accession>
<dbReference type="InterPro" id="IPR050177">
    <property type="entry name" value="Lipid_A_modif_metabolic_enz"/>
</dbReference>
<dbReference type="Proteomes" id="UP000515511">
    <property type="component" value="Chromosome"/>
</dbReference>
<evidence type="ECO:0000259" key="1">
    <source>
        <dbReference type="Pfam" id="PF01370"/>
    </source>
</evidence>
<feature type="domain" description="NAD-dependent epimerase/dehydratase" evidence="1">
    <location>
        <begin position="3"/>
        <end position="226"/>
    </location>
</feature>
<dbReference type="PANTHER" id="PTHR43245">
    <property type="entry name" value="BIFUNCTIONAL POLYMYXIN RESISTANCE PROTEIN ARNA"/>
    <property type="match status" value="1"/>
</dbReference>
<sequence length="323" mass="34566">MRVVVIGGSGHIGTFLVPRLVRAGHEVVSITRGTSRAYAEAPEWQHVEHVVADRQAEDAAGTFAGRVADLRPEAVIDLVCFTLESAAALVEGLRGTSAHLVNCGSIWRSGRSAIVPTTEETMTPPFDEYGIEKQRIAEMLKAETAAGGLDTTSLHPGHIVGPGWEPINPLGNVDLAVWQTLAAGRPLPVPGLGAETVHHVHADDVAQAFELAITNRDRAAGEDFNITSAAALSVRGFAHASASWFGQEAHLKHVTWDEFRQATTAEHADKSLEHLDRSPCFSIDKAKSLLGYAPSYSSLDAVRESVAWLIDSGALAVERPLAR</sequence>
<evidence type="ECO:0000313" key="3">
    <source>
        <dbReference type="Proteomes" id="UP000515511"/>
    </source>
</evidence>
<name>A0A7G6Y751_9MICO</name>
<dbReference type="InterPro" id="IPR001509">
    <property type="entry name" value="Epimerase_deHydtase"/>
</dbReference>
<dbReference type="Gene3D" id="3.40.50.720">
    <property type="entry name" value="NAD(P)-binding Rossmann-like Domain"/>
    <property type="match status" value="1"/>
</dbReference>
<proteinExistence type="predicted"/>
<evidence type="ECO:0000313" key="2">
    <source>
        <dbReference type="EMBL" id="QNE34316.1"/>
    </source>
</evidence>
<dbReference type="AlphaFoldDB" id="A0A7G6Y751"/>
<protein>
    <submittedName>
        <fullName evidence="2">NAD-dependent epimerase/dehydratase family protein</fullName>
    </submittedName>
</protein>
<dbReference type="EMBL" id="CP043641">
    <property type="protein sequence ID" value="QNE34316.1"/>
    <property type="molecule type" value="Genomic_DNA"/>
</dbReference>
<dbReference type="InterPro" id="IPR036291">
    <property type="entry name" value="NAD(P)-bd_dom_sf"/>
</dbReference>
<dbReference type="SUPFAM" id="SSF51735">
    <property type="entry name" value="NAD(P)-binding Rossmann-fold domains"/>
    <property type="match status" value="1"/>
</dbReference>
<dbReference type="KEGG" id="lse:F1C12_03620"/>
<gene>
    <name evidence="2" type="ORF">F1C12_03620</name>
</gene>
<dbReference type="Pfam" id="PF01370">
    <property type="entry name" value="Epimerase"/>
    <property type="match status" value="1"/>
</dbReference>